<organism evidence="2 3">
    <name type="scientific">Candidatus Acidiferrum panamense</name>
    <dbReference type="NCBI Taxonomy" id="2741543"/>
    <lineage>
        <taxon>Bacteria</taxon>
        <taxon>Pseudomonadati</taxon>
        <taxon>Acidobacteriota</taxon>
        <taxon>Terriglobia</taxon>
        <taxon>Candidatus Acidiferrales</taxon>
        <taxon>Candidatus Acidiferrum</taxon>
    </lineage>
</organism>
<reference evidence="2" key="1">
    <citation type="submission" date="2020-06" db="EMBL/GenBank/DDBJ databases">
        <title>Legume-microbial interactions unlock mineral nutrients during tropical forest succession.</title>
        <authorList>
            <person name="Epihov D.Z."/>
        </authorList>
    </citation>
    <scope>NUCLEOTIDE SEQUENCE [LARGE SCALE GENOMIC DNA]</scope>
    <source>
        <strain evidence="2">Pan2503</strain>
    </source>
</reference>
<dbReference type="Pfam" id="PF12867">
    <property type="entry name" value="DinB_2"/>
    <property type="match status" value="1"/>
</dbReference>
<gene>
    <name evidence="2" type="ORF">HRJ53_19800</name>
</gene>
<dbReference type="InterPro" id="IPR024775">
    <property type="entry name" value="DinB-like"/>
</dbReference>
<keyword evidence="3" id="KW-1185">Reference proteome</keyword>
<proteinExistence type="predicted"/>
<feature type="non-terminal residue" evidence="2">
    <location>
        <position position="1"/>
    </location>
</feature>
<dbReference type="SUPFAM" id="SSF109854">
    <property type="entry name" value="DinB/YfiT-like putative metalloenzymes"/>
    <property type="match status" value="1"/>
</dbReference>
<dbReference type="InterPro" id="IPR034660">
    <property type="entry name" value="DinB/YfiT-like"/>
</dbReference>
<protein>
    <submittedName>
        <fullName evidence="2">DinB family protein</fullName>
    </submittedName>
</protein>
<dbReference type="EMBL" id="JACDQQ010001896">
    <property type="protein sequence ID" value="MBA0087234.1"/>
    <property type="molecule type" value="Genomic_DNA"/>
</dbReference>
<evidence type="ECO:0000313" key="3">
    <source>
        <dbReference type="Proteomes" id="UP000567293"/>
    </source>
</evidence>
<evidence type="ECO:0000313" key="2">
    <source>
        <dbReference type="EMBL" id="MBA0087234.1"/>
    </source>
</evidence>
<sequence>SNEGNDTWSAFDIVGHLICGERTDWMPRVRLILKTGEARPFEPFDRFAQIKENEGKSLEELLNEFGRVRTENLVSLRLLNLQKEDLARQGKHPAFGTVTLAQLLATWAVHDLTHMHQISRVMAYQYREAVGPWSAYLGVLQCNGHSAS</sequence>
<accession>A0A7V8NTG8</accession>
<dbReference type="Proteomes" id="UP000567293">
    <property type="component" value="Unassembled WGS sequence"/>
</dbReference>
<name>A0A7V8NTG8_9BACT</name>
<dbReference type="AlphaFoldDB" id="A0A7V8NTG8"/>
<evidence type="ECO:0000259" key="1">
    <source>
        <dbReference type="Pfam" id="PF12867"/>
    </source>
</evidence>
<dbReference type="Gene3D" id="1.20.120.450">
    <property type="entry name" value="dinb family like domain"/>
    <property type="match status" value="1"/>
</dbReference>
<comment type="caution">
    <text evidence="2">The sequence shown here is derived from an EMBL/GenBank/DDBJ whole genome shotgun (WGS) entry which is preliminary data.</text>
</comment>
<feature type="domain" description="DinB-like" evidence="1">
    <location>
        <begin position="6"/>
        <end position="118"/>
    </location>
</feature>